<protein>
    <submittedName>
        <fullName evidence="2">Uncharacterized protein</fullName>
    </submittedName>
</protein>
<accession>A0A0B7KPQ3</accession>
<dbReference type="EMBL" id="CDPU01000102">
    <property type="protein sequence ID" value="CEO57432.1"/>
    <property type="molecule type" value="Genomic_DNA"/>
</dbReference>
<dbReference type="PANTHER" id="PTHR35391:SF5">
    <property type="entry name" value="DUF6590 DOMAIN-CONTAINING PROTEIN"/>
    <property type="match status" value="1"/>
</dbReference>
<gene>
    <name evidence="2" type="ORF">BN869_000013490_1</name>
</gene>
<evidence type="ECO:0000313" key="2">
    <source>
        <dbReference type="EMBL" id="CEO57432.1"/>
    </source>
</evidence>
<proteinExistence type="predicted"/>
<feature type="region of interest" description="Disordered" evidence="1">
    <location>
        <begin position="256"/>
        <end position="293"/>
    </location>
</feature>
<reference evidence="2" key="1">
    <citation type="submission" date="2015-01" db="EMBL/GenBank/DDBJ databases">
        <authorList>
            <person name="Durling Mikael"/>
        </authorList>
    </citation>
    <scope>NUCLEOTIDE SEQUENCE</scope>
</reference>
<evidence type="ECO:0000256" key="1">
    <source>
        <dbReference type="SAM" id="MobiDB-lite"/>
    </source>
</evidence>
<name>A0A0B7KPQ3_BIOOC</name>
<sequence length="311" mass="36139">MELQTNPDDLLYDLASKCENLLDQKSKELYSIDSKSAILGLCDEFQQRFAMWAEHLGVFARRSQCLDTRLRNYPDLRELTYRLLDILRRYLHQWKCNGNIQLREEHGLETTLKAIDDALSRLNQLGVTIRRSSSAKVNRRVERFAAELELRPFASLCEWAVQALYPLAHPSLKDHLSELMVDRYSRILYNKSRHQKLKARREPREPPVELPIIQETATEEIRLSNPVVQPTRPHKPPVTVNNVKLPTILSQSDLSSVDPQWIGKRNRPPDEESTKFHKTSSVQVDQGNYPQRPAASNVFTCEWCSENPRRE</sequence>
<dbReference type="PANTHER" id="PTHR35391">
    <property type="entry name" value="C2H2-TYPE DOMAIN-CONTAINING PROTEIN-RELATED"/>
    <property type="match status" value="1"/>
</dbReference>
<dbReference type="AlphaFoldDB" id="A0A0B7KPQ3"/>
<feature type="compositionally biased region" description="Polar residues" evidence="1">
    <location>
        <begin position="279"/>
        <end position="289"/>
    </location>
</feature>
<organism evidence="2">
    <name type="scientific">Bionectria ochroleuca</name>
    <name type="common">Gliocladium roseum</name>
    <dbReference type="NCBI Taxonomy" id="29856"/>
    <lineage>
        <taxon>Eukaryota</taxon>
        <taxon>Fungi</taxon>
        <taxon>Dikarya</taxon>
        <taxon>Ascomycota</taxon>
        <taxon>Pezizomycotina</taxon>
        <taxon>Sordariomycetes</taxon>
        <taxon>Hypocreomycetidae</taxon>
        <taxon>Hypocreales</taxon>
        <taxon>Bionectriaceae</taxon>
        <taxon>Clonostachys</taxon>
    </lineage>
</organism>